<reference evidence="3 5" key="1">
    <citation type="submission" date="2013-06" db="EMBL/GenBank/DDBJ databases">
        <title>Rumen cellulosomics: divergent fiber-degrading strategies revealed by comparative genome-wide analysis of six Ruminococcal strains.</title>
        <authorList>
            <person name="Dassa B."/>
            <person name="Borovok I."/>
            <person name="Lamed R."/>
            <person name="Flint H."/>
            <person name="Yeoman C.J."/>
            <person name="White B."/>
            <person name="Bayer E.A."/>
        </authorList>
    </citation>
    <scope>NUCLEOTIDE SEQUENCE [LARGE SCALE GENOMIC DNA]</scope>
    <source>
        <strain evidence="3 5">SY3</strain>
    </source>
</reference>
<dbReference type="RefSeq" id="WP_051506308.1">
    <property type="nucleotide sequence ID" value="NZ_JEOB01000001.1"/>
</dbReference>
<dbReference type="Gene3D" id="2.60.40.10">
    <property type="entry name" value="Immunoglobulins"/>
    <property type="match status" value="1"/>
</dbReference>
<sequence length="490" mass="54218">MKLKKVLAVVMSLCMVAGTVSYGAPVITQSITAQADDSATNGFSFNQTTGRLTLSDTVDGATLRKFNNKYGYRVKSVMAEKGTVLPKDSSLLFRNYTNCSSIDLSNADTSNVTNMSRMFDNCCKLKSLNVSGFDTSKVTYMDEMFCYCKSLTSLDVSGFDTSAVTDMRDMFDGCNELISLDVSKFDTSRVKDMSSMFGGCFKLTSIDVTAFDTSMVTDMNGMFSSCKSLTSLDVSGFDTSKVTKMSDMFSWCHSLTALDLSNFDTSKVKDMYHMFGDCFKLTTLDLSSFDTSNVRDISYMFYGCGELTSLDLSGFDTSKVTEKSDLSSSSCMFSSCNKLESLTLGENFKNVLKKAQLPNSKVWVNMKAPTRIVSGDEKFAVIKNNGKNTYITYTPTYPTNIKVEYSQEYNLKSHQVRFSWKEVEGADRYAIAVYLAGKWKVQDKGITDTSYTTPKSMTPDTTYKVAIAARVDGKWDTVNAIKNAVTVTVK</sequence>
<dbReference type="InterPro" id="IPR050328">
    <property type="entry name" value="Dev_Immune_Receptor"/>
</dbReference>
<dbReference type="Proteomes" id="UP000021369">
    <property type="component" value="Unassembled WGS sequence"/>
</dbReference>
<keyword evidence="5" id="KW-1185">Reference proteome</keyword>
<feature type="chain" id="PRO_5038289889" description="Cell surface protein" evidence="2">
    <location>
        <begin position="24"/>
        <end position="490"/>
    </location>
</feature>
<name>A0A011VVQ8_RUMAL</name>
<evidence type="ECO:0000256" key="2">
    <source>
        <dbReference type="SAM" id="SignalP"/>
    </source>
</evidence>
<dbReference type="InterPro" id="IPR005046">
    <property type="entry name" value="DUF285"/>
</dbReference>
<dbReference type="Gene3D" id="3.80.10.10">
    <property type="entry name" value="Ribonuclease Inhibitor"/>
    <property type="match status" value="2"/>
</dbReference>
<dbReference type="InterPro" id="IPR013783">
    <property type="entry name" value="Ig-like_fold"/>
</dbReference>
<proteinExistence type="predicted"/>
<dbReference type="InterPro" id="IPR032675">
    <property type="entry name" value="LRR_dom_sf"/>
</dbReference>
<evidence type="ECO:0000313" key="4">
    <source>
        <dbReference type="EMBL" id="EXM41032.1"/>
    </source>
</evidence>
<dbReference type="CDD" id="cd00063">
    <property type="entry name" value="FN3"/>
    <property type="match status" value="1"/>
</dbReference>
<dbReference type="Pfam" id="PF03382">
    <property type="entry name" value="DUF285"/>
    <property type="match status" value="2"/>
</dbReference>
<evidence type="ECO:0008006" key="6">
    <source>
        <dbReference type="Google" id="ProtNLM"/>
    </source>
</evidence>
<keyword evidence="1 2" id="KW-0732">Signal</keyword>
<dbReference type="GO" id="GO:0005615">
    <property type="term" value="C:extracellular space"/>
    <property type="evidence" value="ECO:0007669"/>
    <property type="project" value="TreeGrafter"/>
</dbReference>
<accession>A0A011VVQ8</accession>
<dbReference type="EMBL" id="JEOB01000001">
    <property type="protein sequence ID" value="EXM41032.1"/>
    <property type="molecule type" value="Genomic_DNA"/>
</dbReference>
<dbReference type="OrthoDB" id="5847479at2"/>
<protein>
    <recommendedName>
        <fullName evidence="6">Cell surface protein</fullName>
    </recommendedName>
</protein>
<dbReference type="PATRIC" id="fig|1341156.4.peg.317"/>
<dbReference type="PANTHER" id="PTHR24373">
    <property type="entry name" value="SLIT RELATED LEUCINE-RICH REPEAT NEURONAL PROTEIN"/>
    <property type="match status" value="1"/>
</dbReference>
<dbReference type="SUPFAM" id="SSF52058">
    <property type="entry name" value="L domain-like"/>
    <property type="match status" value="1"/>
</dbReference>
<organism evidence="3 5">
    <name type="scientific">Ruminococcus albus SY3</name>
    <dbReference type="NCBI Taxonomy" id="1341156"/>
    <lineage>
        <taxon>Bacteria</taxon>
        <taxon>Bacillati</taxon>
        <taxon>Bacillota</taxon>
        <taxon>Clostridia</taxon>
        <taxon>Eubacteriales</taxon>
        <taxon>Oscillospiraceae</taxon>
        <taxon>Ruminococcus</taxon>
    </lineage>
</organism>
<dbReference type="InterPro" id="IPR003961">
    <property type="entry name" value="FN3_dom"/>
</dbReference>
<evidence type="ECO:0000313" key="3">
    <source>
        <dbReference type="EMBL" id="EXM38678.1"/>
    </source>
</evidence>
<comment type="caution">
    <text evidence="3">The sequence shown here is derived from an EMBL/GenBank/DDBJ whole genome shotgun (WGS) entry which is preliminary data.</text>
</comment>
<dbReference type="InterPro" id="IPR036116">
    <property type="entry name" value="FN3_sf"/>
</dbReference>
<gene>
    <name evidence="4" type="ORF">RASY3_03020</name>
    <name evidence="3" type="ORF">RASY3_18285</name>
</gene>
<dbReference type="PANTHER" id="PTHR24373:SF370">
    <property type="entry name" value="FISH-LIPS, ISOFORM E"/>
    <property type="match status" value="1"/>
</dbReference>
<dbReference type="EMBL" id="JEOB01000004">
    <property type="protein sequence ID" value="EXM38678.1"/>
    <property type="molecule type" value="Genomic_DNA"/>
</dbReference>
<dbReference type="AlphaFoldDB" id="A0A011VVQ8"/>
<dbReference type="NCBIfam" id="TIGR02167">
    <property type="entry name" value="Liste_lipo_26"/>
    <property type="match status" value="9"/>
</dbReference>
<evidence type="ECO:0000256" key="1">
    <source>
        <dbReference type="ARBA" id="ARBA00022729"/>
    </source>
</evidence>
<dbReference type="InterPro" id="IPR011889">
    <property type="entry name" value="Liste_lipo_26"/>
</dbReference>
<feature type="signal peptide" evidence="2">
    <location>
        <begin position="1"/>
        <end position="23"/>
    </location>
</feature>
<dbReference type="SUPFAM" id="SSF49265">
    <property type="entry name" value="Fibronectin type III"/>
    <property type="match status" value="1"/>
</dbReference>
<dbReference type="GO" id="GO:0031012">
    <property type="term" value="C:extracellular matrix"/>
    <property type="evidence" value="ECO:0007669"/>
    <property type="project" value="TreeGrafter"/>
</dbReference>
<evidence type="ECO:0000313" key="5">
    <source>
        <dbReference type="Proteomes" id="UP000021369"/>
    </source>
</evidence>